<dbReference type="AlphaFoldDB" id="A0A3R7K0J0"/>
<gene>
    <name evidence="1" type="ORF">CSKR_109222</name>
</gene>
<dbReference type="EMBL" id="NIRI02000010">
    <property type="protein sequence ID" value="KAG5454325.1"/>
    <property type="molecule type" value="Genomic_DNA"/>
</dbReference>
<dbReference type="Proteomes" id="UP000286415">
    <property type="component" value="Unassembled WGS sequence"/>
</dbReference>
<sequence>MSPTKGETGFTQPSWGSSDRRKLVYFANSVQFGFKLNIRLTEPRGLRLPDEPNEGRNRPKFREIHSFAYQFGFCERLTWNLAESPVCDVFRQLNVLHTGRLMFQLVRYSSALCLARYGIRQNVFAYIFFSAKMQHFCFPRDGRSPRVSVNLMFYWNPTCTDFDKNAHLHIDWVFTEDSNESLVYDVLQLNVLHTGRPMFQLVLESPNIGLTETRGLRQTLNKTDYQTECVGSSPLLGLDPCDPTCSGLETSQDTANNRSQWRSCCHFLAGLSS</sequence>
<name>A0A3R7K0J0_CLOSI</name>
<reference evidence="1 2" key="2">
    <citation type="journal article" date="2021" name="Genomics">
        <title>High-quality reference genome for Clonorchis sinensis.</title>
        <authorList>
            <person name="Young N.D."/>
            <person name="Stroehlein A.J."/>
            <person name="Kinkar L."/>
            <person name="Wang T."/>
            <person name="Sohn W.M."/>
            <person name="Chang B.C.H."/>
            <person name="Kaur P."/>
            <person name="Weisz D."/>
            <person name="Dudchenko O."/>
            <person name="Aiden E.L."/>
            <person name="Korhonen P.K."/>
            <person name="Gasser R.B."/>
        </authorList>
    </citation>
    <scope>NUCLEOTIDE SEQUENCE [LARGE SCALE GENOMIC DNA]</scope>
    <source>
        <strain evidence="1">Cs-k2</strain>
    </source>
</reference>
<dbReference type="InParanoid" id="A0A3R7K0J0"/>
<evidence type="ECO:0000313" key="2">
    <source>
        <dbReference type="Proteomes" id="UP000286415"/>
    </source>
</evidence>
<organism evidence="1 2">
    <name type="scientific">Clonorchis sinensis</name>
    <name type="common">Chinese liver fluke</name>
    <dbReference type="NCBI Taxonomy" id="79923"/>
    <lineage>
        <taxon>Eukaryota</taxon>
        <taxon>Metazoa</taxon>
        <taxon>Spiralia</taxon>
        <taxon>Lophotrochozoa</taxon>
        <taxon>Platyhelminthes</taxon>
        <taxon>Trematoda</taxon>
        <taxon>Digenea</taxon>
        <taxon>Opisthorchiida</taxon>
        <taxon>Opisthorchiata</taxon>
        <taxon>Opisthorchiidae</taxon>
        <taxon>Clonorchis</taxon>
    </lineage>
</organism>
<evidence type="ECO:0000313" key="1">
    <source>
        <dbReference type="EMBL" id="KAG5454325.1"/>
    </source>
</evidence>
<accession>A0A3R7K0J0</accession>
<proteinExistence type="predicted"/>
<keyword evidence="2" id="KW-1185">Reference proteome</keyword>
<reference evidence="1 2" key="1">
    <citation type="journal article" date="2018" name="Biotechnol. Adv.">
        <title>Improved genomic resources and new bioinformatic workflow for the carcinogenic parasite Clonorchis sinensis: Biotechnological implications.</title>
        <authorList>
            <person name="Wang D."/>
            <person name="Korhonen P.K."/>
            <person name="Gasser R.B."/>
            <person name="Young N.D."/>
        </authorList>
    </citation>
    <scope>NUCLEOTIDE SEQUENCE [LARGE SCALE GENOMIC DNA]</scope>
    <source>
        <strain evidence="1">Cs-k2</strain>
    </source>
</reference>
<comment type="caution">
    <text evidence="1">The sequence shown here is derived from an EMBL/GenBank/DDBJ whole genome shotgun (WGS) entry which is preliminary data.</text>
</comment>
<protein>
    <submittedName>
        <fullName evidence="1">Uncharacterized protein</fullName>
    </submittedName>
</protein>